<gene>
    <name evidence="2" type="ORF">EV187_2917</name>
</gene>
<reference evidence="2 3" key="1">
    <citation type="submission" date="2019-02" db="EMBL/GenBank/DDBJ databases">
        <title>Genomic Encyclopedia of Type Strains, Phase IV (KMG-IV): sequencing the most valuable type-strain genomes for metagenomic binning, comparative biology and taxonomic classification.</title>
        <authorList>
            <person name="Goeker M."/>
        </authorList>
    </citation>
    <scope>NUCLEOTIDE SEQUENCE [LARGE SCALE GENOMIC DNA]</scope>
    <source>
        <strain evidence="2 3">DSM 43045</strain>
    </source>
</reference>
<proteinExistence type="predicted"/>
<evidence type="ECO:0000313" key="3">
    <source>
        <dbReference type="Proteomes" id="UP000293289"/>
    </source>
</evidence>
<evidence type="ECO:0000256" key="1">
    <source>
        <dbReference type="SAM" id="MobiDB-lite"/>
    </source>
</evidence>
<dbReference type="EMBL" id="SGWY01000003">
    <property type="protein sequence ID" value="RZS64530.1"/>
    <property type="molecule type" value="Genomic_DNA"/>
</dbReference>
<name>A0A4V2EYX7_9MICO</name>
<organism evidence="2 3">
    <name type="scientific">Agromyces ramosus</name>
    <dbReference type="NCBI Taxonomy" id="33879"/>
    <lineage>
        <taxon>Bacteria</taxon>
        <taxon>Bacillati</taxon>
        <taxon>Actinomycetota</taxon>
        <taxon>Actinomycetes</taxon>
        <taxon>Micrococcales</taxon>
        <taxon>Microbacteriaceae</taxon>
        <taxon>Agromyces</taxon>
    </lineage>
</organism>
<dbReference type="Proteomes" id="UP000293289">
    <property type="component" value="Unassembled WGS sequence"/>
</dbReference>
<feature type="region of interest" description="Disordered" evidence="1">
    <location>
        <begin position="115"/>
        <end position="136"/>
    </location>
</feature>
<keyword evidence="3" id="KW-1185">Reference proteome</keyword>
<sequence length="136" mass="15591">MGSDSPLTARLDAQLRADGIPVDHIDRLQFFADVQALELRLAIIDDRFDRLAARPDDAYQAWRRDTVIRLRSIADRAGALDAGGALEPHRRRHVVALLTVLRRRIVQLDERHARHRDRRARRRDGPARQGRVGLLL</sequence>
<comment type="caution">
    <text evidence="2">The sequence shown here is derived from an EMBL/GenBank/DDBJ whole genome shotgun (WGS) entry which is preliminary data.</text>
</comment>
<accession>A0A4V2EYX7</accession>
<dbReference type="AlphaFoldDB" id="A0A4V2EYX7"/>
<protein>
    <submittedName>
        <fullName evidence="2">Uncharacterized protein</fullName>
    </submittedName>
</protein>
<evidence type="ECO:0000313" key="2">
    <source>
        <dbReference type="EMBL" id="RZS64530.1"/>
    </source>
</evidence>